<dbReference type="Gene3D" id="3.30.450.40">
    <property type="match status" value="1"/>
</dbReference>
<dbReference type="InterPro" id="IPR029016">
    <property type="entry name" value="GAF-like_dom_sf"/>
</dbReference>
<dbReference type="InterPro" id="IPR014757">
    <property type="entry name" value="Tscrpt_reg_IclR_C"/>
</dbReference>
<evidence type="ECO:0000259" key="4">
    <source>
        <dbReference type="PROSITE" id="PS51077"/>
    </source>
</evidence>
<dbReference type="InterPro" id="IPR050707">
    <property type="entry name" value="HTH_MetabolicPath_Reg"/>
</dbReference>
<dbReference type="SMART" id="SM00346">
    <property type="entry name" value="HTH_ICLR"/>
    <property type="match status" value="1"/>
</dbReference>
<dbReference type="Pfam" id="PF01614">
    <property type="entry name" value="IclR_C"/>
    <property type="match status" value="1"/>
</dbReference>
<dbReference type="SUPFAM" id="SSF55781">
    <property type="entry name" value="GAF domain-like"/>
    <property type="match status" value="1"/>
</dbReference>
<organism evidence="6 7">
    <name type="scientific">Neobacillus mesonae</name>
    <dbReference type="NCBI Taxonomy" id="1193713"/>
    <lineage>
        <taxon>Bacteria</taxon>
        <taxon>Bacillati</taxon>
        <taxon>Bacillota</taxon>
        <taxon>Bacilli</taxon>
        <taxon>Bacillales</taxon>
        <taxon>Bacillaceae</taxon>
        <taxon>Neobacillus</taxon>
    </lineage>
</organism>
<dbReference type="GO" id="GO:0003677">
    <property type="term" value="F:DNA binding"/>
    <property type="evidence" value="ECO:0007669"/>
    <property type="project" value="UniProtKB-KW"/>
</dbReference>
<evidence type="ECO:0000313" key="7">
    <source>
        <dbReference type="Proteomes" id="UP000282892"/>
    </source>
</evidence>
<dbReference type="OrthoDB" id="9791752at2"/>
<dbReference type="STRING" id="1193713.GCA_001636315_05295"/>
<gene>
    <name evidence="6" type="ORF">CHR53_14270</name>
</gene>
<dbReference type="InterPro" id="IPR036388">
    <property type="entry name" value="WH-like_DNA-bd_sf"/>
</dbReference>
<dbReference type="GO" id="GO:0045892">
    <property type="term" value="P:negative regulation of DNA-templated transcription"/>
    <property type="evidence" value="ECO:0007669"/>
    <property type="project" value="TreeGrafter"/>
</dbReference>
<evidence type="ECO:0000313" key="6">
    <source>
        <dbReference type="EMBL" id="AZU62355.1"/>
    </source>
</evidence>
<evidence type="ECO:0000259" key="5">
    <source>
        <dbReference type="PROSITE" id="PS51078"/>
    </source>
</evidence>
<dbReference type="Gene3D" id="1.10.10.10">
    <property type="entry name" value="Winged helix-like DNA-binding domain superfamily/Winged helix DNA-binding domain"/>
    <property type="match status" value="1"/>
</dbReference>
<dbReference type="AlphaFoldDB" id="A0A3T0HZ05"/>
<keyword evidence="3" id="KW-0804">Transcription</keyword>
<dbReference type="GO" id="GO:0003700">
    <property type="term" value="F:DNA-binding transcription factor activity"/>
    <property type="evidence" value="ECO:0007669"/>
    <property type="project" value="TreeGrafter"/>
</dbReference>
<dbReference type="Proteomes" id="UP000282892">
    <property type="component" value="Chromosome"/>
</dbReference>
<dbReference type="EMBL" id="CP022572">
    <property type="protein sequence ID" value="AZU62355.1"/>
    <property type="molecule type" value="Genomic_DNA"/>
</dbReference>
<keyword evidence="2" id="KW-0238">DNA-binding</keyword>
<dbReference type="PROSITE" id="PS51078">
    <property type="entry name" value="ICLR_ED"/>
    <property type="match status" value="1"/>
</dbReference>
<feature type="domain" description="HTH iclR-type" evidence="4">
    <location>
        <begin position="2"/>
        <end position="67"/>
    </location>
</feature>
<dbReference type="InterPro" id="IPR036390">
    <property type="entry name" value="WH_DNA-bd_sf"/>
</dbReference>
<sequence>MNQSVIKALGLLDLFSKEQKELTLSAIAEKSGMTKPTVFRLLTSLEVCGFLTKIKNNNQDVRYRLGLKLLDLGNLVAEALELRAVALPLMKKLCADIDEVVHLAILDQDKAVYIEKVETNQAVRLYTRIGKRSELYVGSGPKLLLSYLPRAERQELIKNMTFKKLTEHTIDNASVLEEEIRQIREQGYAVSYGEQDDGTIGISYPIYDFKNEVVAALNVSGPETRIKEKLVGSVKEKTRETALRISEELGYSRV</sequence>
<keyword evidence="7" id="KW-1185">Reference proteome</keyword>
<name>A0A3T0HZ05_9BACI</name>
<protein>
    <submittedName>
        <fullName evidence="6">IclR family transcriptional regulator</fullName>
    </submittedName>
</protein>
<evidence type="ECO:0000256" key="3">
    <source>
        <dbReference type="ARBA" id="ARBA00023163"/>
    </source>
</evidence>
<reference evidence="6 7" key="1">
    <citation type="submission" date="2017-07" db="EMBL/GenBank/DDBJ databases">
        <title>The complete genome sequence of Bacillus mesonae strain H20-5, an efficient strain improving plant abiotic stress resistance.</title>
        <authorList>
            <person name="Kim S.Y."/>
            <person name="Song H."/>
            <person name="Sang M.K."/>
            <person name="Weon H.-Y."/>
            <person name="Song J."/>
        </authorList>
    </citation>
    <scope>NUCLEOTIDE SEQUENCE [LARGE SCALE GENOMIC DNA]</scope>
    <source>
        <strain evidence="6 7">H20-5</strain>
    </source>
</reference>
<feature type="domain" description="IclR-ED" evidence="5">
    <location>
        <begin position="68"/>
        <end position="251"/>
    </location>
</feature>
<dbReference type="SUPFAM" id="SSF46785">
    <property type="entry name" value="Winged helix' DNA-binding domain"/>
    <property type="match status" value="1"/>
</dbReference>
<dbReference type="PANTHER" id="PTHR30136">
    <property type="entry name" value="HELIX-TURN-HELIX TRANSCRIPTIONAL REGULATOR, ICLR FAMILY"/>
    <property type="match status" value="1"/>
</dbReference>
<dbReference type="KEGG" id="nmk:CHR53_14270"/>
<dbReference type="PROSITE" id="PS51077">
    <property type="entry name" value="HTH_ICLR"/>
    <property type="match status" value="1"/>
</dbReference>
<proteinExistence type="predicted"/>
<evidence type="ECO:0000256" key="2">
    <source>
        <dbReference type="ARBA" id="ARBA00023125"/>
    </source>
</evidence>
<keyword evidence="1" id="KW-0805">Transcription regulation</keyword>
<evidence type="ECO:0000256" key="1">
    <source>
        <dbReference type="ARBA" id="ARBA00023015"/>
    </source>
</evidence>
<accession>A0A3T0HZ05</accession>
<dbReference type="Pfam" id="PF09339">
    <property type="entry name" value="HTH_IclR"/>
    <property type="match status" value="1"/>
</dbReference>
<dbReference type="PANTHER" id="PTHR30136:SF24">
    <property type="entry name" value="HTH-TYPE TRANSCRIPTIONAL REPRESSOR ALLR"/>
    <property type="match status" value="1"/>
</dbReference>
<dbReference type="InterPro" id="IPR005471">
    <property type="entry name" value="Tscrpt_reg_IclR_N"/>
</dbReference>
<dbReference type="RefSeq" id="WP_066399504.1">
    <property type="nucleotide sequence ID" value="NZ_CP022572.1"/>
</dbReference>